<dbReference type="InterPro" id="IPR001356">
    <property type="entry name" value="HD"/>
</dbReference>
<feature type="DNA-binding region" description="Homeobox" evidence="3">
    <location>
        <begin position="59"/>
        <end position="118"/>
    </location>
</feature>
<keyword evidence="2 3" id="KW-0238">DNA-binding</keyword>
<proteinExistence type="predicted"/>
<dbReference type="PANTHER" id="PTHR33400:SF6">
    <property type="entry name" value="HOMEOBOX PROTEIN LUMINIDEPENDENS"/>
    <property type="match status" value="1"/>
</dbReference>
<keyword evidence="3" id="KW-0539">Nucleus</keyword>
<dbReference type="eggNOG" id="ENOG502QSCV">
    <property type="taxonomic scope" value="Eukaryota"/>
</dbReference>
<protein>
    <recommendedName>
        <fullName evidence="5">Homeobox domain-containing protein</fullName>
    </recommendedName>
</protein>
<dbReference type="Proteomes" id="UP000030748">
    <property type="component" value="Unassembled WGS sequence"/>
</dbReference>
<dbReference type="GO" id="GO:0003677">
    <property type="term" value="F:DNA binding"/>
    <property type="evidence" value="ECO:0007669"/>
    <property type="project" value="UniProtKB-UniRule"/>
</dbReference>
<dbReference type="GO" id="GO:0005634">
    <property type="term" value="C:nucleus"/>
    <property type="evidence" value="ECO:0000318"/>
    <property type="project" value="GO_Central"/>
</dbReference>
<feature type="domain" description="Homeobox" evidence="5">
    <location>
        <begin position="57"/>
        <end position="117"/>
    </location>
</feature>
<feature type="region of interest" description="Disordered" evidence="4">
    <location>
        <begin position="369"/>
        <end position="512"/>
    </location>
</feature>
<gene>
    <name evidence="6" type="ORF">MIMGU_mgv1a000955mg</name>
</gene>
<dbReference type="STRING" id="4155.A0A022S422"/>
<feature type="region of interest" description="Disordered" evidence="4">
    <location>
        <begin position="753"/>
        <end position="837"/>
    </location>
</feature>
<dbReference type="Gene3D" id="1.20.930.10">
    <property type="entry name" value="Conserved domain common to transcription factors TFIIS, elongin A, CRSP70"/>
    <property type="match status" value="1"/>
</dbReference>
<feature type="compositionally biased region" description="Polar residues" evidence="4">
    <location>
        <begin position="753"/>
        <end position="807"/>
    </location>
</feature>
<evidence type="ECO:0000313" key="6">
    <source>
        <dbReference type="EMBL" id="EYU46703.1"/>
    </source>
</evidence>
<sequence>MEIVVPTTTSYENLLDAQKDLFQNQIEKLHQIVATQCELTGINPLSQEMAAGALSIKIGKRPRDLLNPKAVKYMQFVFSIKDSTSKRETLEISAQFGVTKTQVRDFFTGQRSRVRKMVRLSGEKGNKSTACDAIHDDTTSLSDSNRPPEPVPLYTMAPVPINIEEGPSCSKSDDVLSAMGDPDLHFVNNILSSMKKEESFSEQVKLLRSILRMNNPTLINWFLSEGGLMILATWLCQAAKEEQTSFLRVILKVLYYLPMHKALPVHMSAILQSVNKLRFYRTSDISHRARTLLSKWSNMFGKNLPLKKSNGLKSASELQDEMLLKQSINEVIGNESWDLKDSSEEAFRLLCDNPDNHGKLDSAQPLKMLTASGEDSNKRRGVLSSNNRERRKVQLVEHPGQRLAVRSPQVARSTSATQSRPLSADDIQKSKMRAQFMQSKHGKTELEENRKCDEEVRPESKNTVTSSHASLPSVSTHSVQTELEEKRKHDEAFSEPAKPQEEPPRKKHQRIPIPWRTPPEVKIMESWSVAEGANSKEVEVQKNRIRREREIFYRSFQEIPSNPREPWDREMDPDDTLTPEIPIEQLPDVEPSETLSASANNETLLSASSENNIHEPDLQLLAELLKNPELVFALTSGGGGNVTSEATLKLLGIIRKNGVGSLANLVGKADVDEVVVSLPSPTPSTNHVPNGAKQDFSRNPFSRQPASGIGSTYHATGGALPIRQPQIPAQMVVPPPVASLQTNTTQLMSEHWQAHTNSQMHHQSIIPPNSFNTQQHLLNANSNRAPPNSYGSSSSHTNWGEPSSGNIKPSPVSILMPPSRSLTPPHHQKPAQMQDPFGANYRYQNNQSVGNYDAYAGGSVQGGRSSRHAGGPGFESWSPDNSPSRRHEYLPGHYYQDPNVNARAMQQNMGQPSDYYQDQRFGGPANRRWPENRR</sequence>
<evidence type="ECO:0000313" key="7">
    <source>
        <dbReference type="Proteomes" id="UP000030748"/>
    </source>
</evidence>
<dbReference type="PROSITE" id="PS50071">
    <property type="entry name" value="HOMEOBOX_2"/>
    <property type="match status" value="1"/>
</dbReference>
<feature type="region of interest" description="Disordered" evidence="4">
    <location>
        <begin position="127"/>
        <end position="148"/>
    </location>
</feature>
<reference evidence="6 7" key="1">
    <citation type="journal article" date="2013" name="Proc. Natl. Acad. Sci. U.S.A.">
        <title>Fine-scale variation in meiotic recombination in Mimulus inferred from population shotgun sequencing.</title>
        <authorList>
            <person name="Hellsten U."/>
            <person name="Wright K.M."/>
            <person name="Jenkins J."/>
            <person name="Shu S."/>
            <person name="Yuan Y."/>
            <person name="Wessler S.R."/>
            <person name="Schmutz J."/>
            <person name="Willis J.H."/>
            <person name="Rokhsar D.S."/>
        </authorList>
    </citation>
    <scope>NUCLEOTIDE SEQUENCE [LARGE SCALE GENOMIC DNA]</scope>
    <source>
        <strain evidence="7">cv. DUN x IM62</strain>
    </source>
</reference>
<dbReference type="PANTHER" id="PTHR33400">
    <property type="entry name" value="ZINC FINGER CCCH DOMAIN-CONTAINING PROTEIN 6-RELATED"/>
    <property type="match status" value="1"/>
</dbReference>
<dbReference type="InterPro" id="IPR009057">
    <property type="entry name" value="Homeodomain-like_sf"/>
</dbReference>
<evidence type="ECO:0000256" key="2">
    <source>
        <dbReference type="ARBA" id="ARBA00023125"/>
    </source>
</evidence>
<dbReference type="GO" id="GO:0010228">
    <property type="term" value="P:vegetative to reproductive phase transition of meristem"/>
    <property type="evidence" value="ECO:0000318"/>
    <property type="project" value="GO_Central"/>
</dbReference>
<comment type="subcellular location">
    <subcellularLocation>
        <location evidence="1 3">Nucleus</location>
    </subcellularLocation>
</comment>
<feature type="region of interest" description="Disordered" evidence="4">
    <location>
        <begin position="858"/>
        <end position="934"/>
    </location>
</feature>
<keyword evidence="3" id="KW-0371">Homeobox</keyword>
<dbReference type="EMBL" id="KI630171">
    <property type="protein sequence ID" value="EYU46703.1"/>
    <property type="molecule type" value="Genomic_DNA"/>
</dbReference>
<evidence type="ECO:0000256" key="1">
    <source>
        <dbReference type="ARBA" id="ARBA00004123"/>
    </source>
</evidence>
<organism evidence="6 7">
    <name type="scientific">Erythranthe guttata</name>
    <name type="common">Yellow monkey flower</name>
    <name type="synonym">Mimulus guttatus</name>
    <dbReference type="NCBI Taxonomy" id="4155"/>
    <lineage>
        <taxon>Eukaryota</taxon>
        <taxon>Viridiplantae</taxon>
        <taxon>Streptophyta</taxon>
        <taxon>Embryophyta</taxon>
        <taxon>Tracheophyta</taxon>
        <taxon>Spermatophyta</taxon>
        <taxon>Magnoliopsida</taxon>
        <taxon>eudicotyledons</taxon>
        <taxon>Gunneridae</taxon>
        <taxon>Pentapetalae</taxon>
        <taxon>asterids</taxon>
        <taxon>lamiids</taxon>
        <taxon>Lamiales</taxon>
        <taxon>Phrymaceae</taxon>
        <taxon>Erythranthe</taxon>
    </lineage>
</organism>
<dbReference type="SUPFAM" id="SSF47676">
    <property type="entry name" value="Conserved domain common to transcription factors TFIIS, elongin A, CRSP70"/>
    <property type="match status" value="1"/>
</dbReference>
<dbReference type="SUPFAM" id="SSF46689">
    <property type="entry name" value="Homeodomain-like"/>
    <property type="match status" value="1"/>
</dbReference>
<evidence type="ECO:0000256" key="3">
    <source>
        <dbReference type="PROSITE-ProRule" id="PRU00108"/>
    </source>
</evidence>
<name>A0A022S422_ERYGU</name>
<feature type="compositionally biased region" description="Basic and acidic residues" evidence="4">
    <location>
        <begin position="483"/>
        <end position="504"/>
    </location>
</feature>
<evidence type="ECO:0000259" key="5">
    <source>
        <dbReference type="PROSITE" id="PS50071"/>
    </source>
</evidence>
<feature type="compositionally biased region" description="Basic and acidic residues" evidence="4">
    <location>
        <begin position="442"/>
        <end position="460"/>
    </location>
</feature>
<evidence type="ECO:0000256" key="4">
    <source>
        <dbReference type="SAM" id="MobiDB-lite"/>
    </source>
</evidence>
<feature type="compositionally biased region" description="Polar residues" evidence="4">
    <location>
        <begin position="461"/>
        <end position="481"/>
    </location>
</feature>
<accession>A0A022S422</accession>
<feature type="compositionally biased region" description="Polar residues" evidence="4">
    <location>
        <begin position="410"/>
        <end position="421"/>
    </location>
</feature>
<feature type="compositionally biased region" description="Polar residues" evidence="4">
    <location>
        <begin position="904"/>
        <end position="916"/>
    </location>
</feature>
<dbReference type="InterPro" id="IPR035441">
    <property type="entry name" value="TFIIS/LEDGF_dom_sf"/>
</dbReference>
<keyword evidence="7" id="KW-1185">Reference proteome</keyword>
<dbReference type="AlphaFoldDB" id="A0A022S422"/>